<dbReference type="AlphaFoldDB" id="E0XWT2"/>
<dbReference type="Pfam" id="PF03309">
    <property type="entry name" value="Pan_kinase"/>
    <property type="match status" value="1"/>
</dbReference>
<evidence type="ECO:0000256" key="10">
    <source>
        <dbReference type="ARBA" id="ARBA00022777"/>
    </source>
</evidence>
<evidence type="ECO:0000256" key="1">
    <source>
        <dbReference type="ARBA" id="ARBA00001206"/>
    </source>
</evidence>
<feature type="binding site" evidence="16">
    <location>
        <position position="177"/>
    </location>
    <ligand>
        <name>substrate</name>
    </ligand>
</feature>
<dbReference type="PANTHER" id="PTHR34265:SF1">
    <property type="entry name" value="TYPE III PANTOTHENATE KINASE"/>
    <property type="match status" value="1"/>
</dbReference>
<dbReference type="EC" id="2.7.1.33" evidence="6 16"/>
<keyword evidence="10 16" id="KW-0418">Kinase</keyword>
<comment type="subunit">
    <text evidence="5 16">Homodimer.</text>
</comment>
<keyword evidence="13 16" id="KW-0173">Coenzyme A biosynthesis</keyword>
<evidence type="ECO:0000256" key="4">
    <source>
        <dbReference type="ARBA" id="ARBA00005225"/>
    </source>
</evidence>
<protein>
    <recommendedName>
        <fullName evidence="15 16">Type III pantothenate kinase</fullName>
        <ecNumber evidence="6 16">2.7.1.33</ecNumber>
    </recommendedName>
    <alternativeName>
        <fullName evidence="16">PanK-III</fullName>
    </alternativeName>
    <alternativeName>
        <fullName evidence="16">Pantothenic acid kinase</fullName>
    </alternativeName>
</protein>
<dbReference type="InterPro" id="IPR004619">
    <property type="entry name" value="Type_III_PanK"/>
</dbReference>
<evidence type="ECO:0000256" key="2">
    <source>
        <dbReference type="ARBA" id="ARBA00001958"/>
    </source>
</evidence>
<comment type="catalytic activity">
    <reaction evidence="1 16">
        <text>(R)-pantothenate + ATP = (R)-4'-phosphopantothenate + ADP + H(+)</text>
        <dbReference type="Rhea" id="RHEA:16373"/>
        <dbReference type="ChEBI" id="CHEBI:10986"/>
        <dbReference type="ChEBI" id="CHEBI:15378"/>
        <dbReference type="ChEBI" id="CHEBI:29032"/>
        <dbReference type="ChEBI" id="CHEBI:30616"/>
        <dbReference type="ChEBI" id="CHEBI:456216"/>
        <dbReference type="EC" id="2.7.1.33"/>
    </reaction>
</comment>
<gene>
    <name evidence="16" type="primary">coaX</name>
</gene>
<keyword evidence="12 16" id="KW-0630">Potassium</keyword>
<feature type="active site" description="Proton acceptor" evidence="16">
    <location>
        <position position="102"/>
    </location>
</feature>
<proteinExistence type="inferred from homology"/>
<dbReference type="PANTHER" id="PTHR34265">
    <property type="entry name" value="TYPE III PANTOTHENATE KINASE"/>
    <property type="match status" value="1"/>
</dbReference>
<dbReference type="HAMAP" id="MF_01274">
    <property type="entry name" value="Pantothen_kinase_3"/>
    <property type="match status" value="1"/>
</dbReference>
<dbReference type="InterPro" id="IPR043129">
    <property type="entry name" value="ATPase_NBD"/>
</dbReference>
<dbReference type="GO" id="GO:0005737">
    <property type="term" value="C:cytoplasm"/>
    <property type="evidence" value="ECO:0007669"/>
    <property type="project" value="UniProtKB-SubCell"/>
</dbReference>
<accession>E0XWT2</accession>
<comment type="similarity">
    <text evidence="14 16">Belongs to the type III pantothenate kinase family.</text>
</comment>
<feature type="binding site" evidence="16">
    <location>
        <position position="125"/>
    </location>
    <ligand>
        <name>ATP</name>
        <dbReference type="ChEBI" id="CHEBI:30616"/>
    </ligand>
</feature>
<comment type="subcellular location">
    <subcellularLocation>
        <location evidence="3 16">Cytoplasm</location>
    </subcellularLocation>
</comment>
<reference evidence="17" key="1">
    <citation type="journal article" date="2011" name="Environ. Microbiol.">
        <title>Time-series analyses of Monterey Bay coastal microbial picoplankton using a 'genome proxy' microarray.</title>
        <authorList>
            <person name="Rich V.I."/>
            <person name="Pham V.D."/>
            <person name="Eppley J."/>
            <person name="Shi Y."/>
            <person name="DeLong E.F."/>
        </authorList>
    </citation>
    <scope>NUCLEOTIDE SEQUENCE</scope>
</reference>
<name>E0XWT2_9GAMM</name>
<feature type="binding site" evidence="16">
    <location>
        <begin position="100"/>
        <end position="103"/>
    </location>
    <ligand>
        <name>substrate</name>
    </ligand>
</feature>
<dbReference type="SUPFAM" id="SSF53067">
    <property type="entry name" value="Actin-like ATPase domain"/>
    <property type="match status" value="2"/>
</dbReference>
<comment type="cofactor">
    <cofactor evidence="16">
        <name>NH4(+)</name>
        <dbReference type="ChEBI" id="CHEBI:28938"/>
    </cofactor>
    <cofactor evidence="16">
        <name>K(+)</name>
        <dbReference type="ChEBI" id="CHEBI:29103"/>
    </cofactor>
    <text evidence="16">A monovalent cation. Ammonium or potassium.</text>
</comment>
<keyword evidence="8 16" id="KW-0808">Transferase</keyword>
<evidence type="ECO:0000256" key="12">
    <source>
        <dbReference type="ARBA" id="ARBA00022958"/>
    </source>
</evidence>
<organism evidence="17">
    <name type="scientific">uncultured Pseudomonadales bacterium HF0010_05E14</name>
    <dbReference type="NCBI Taxonomy" id="710778"/>
    <lineage>
        <taxon>Bacteria</taxon>
        <taxon>Pseudomonadati</taxon>
        <taxon>Pseudomonadota</taxon>
        <taxon>Gammaproteobacteria</taxon>
        <taxon>Pseudomonadales</taxon>
        <taxon>environmental samples</taxon>
    </lineage>
</organism>
<evidence type="ECO:0000256" key="5">
    <source>
        <dbReference type="ARBA" id="ARBA00011738"/>
    </source>
</evidence>
<evidence type="ECO:0000256" key="15">
    <source>
        <dbReference type="ARBA" id="ARBA00040883"/>
    </source>
</evidence>
<evidence type="ECO:0000256" key="6">
    <source>
        <dbReference type="ARBA" id="ARBA00012102"/>
    </source>
</evidence>
<comment type="function">
    <text evidence="16">Catalyzes the phosphorylation of pantothenate (Pan), the first step in CoA biosynthesis.</text>
</comment>
<keyword evidence="11 16" id="KW-0067">ATP-binding</keyword>
<evidence type="ECO:0000256" key="16">
    <source>
        <dbReference type="HAMAP-Rule" id="MF_01274"/>
    </source>
</evidence>
<comment type="pathway">
    <text evidence="4 16">Cofactor biosynthesis; coenzyme A biosynthesis; CoA from (R)-pantothenate: step 1/5.</text>
</comment>
<dbReference type="UniPathway" id="UPA00241">
    <property type="reaction ID" value="UER00352"/>
</dbReference>
<evidence type="ECO:0000256" key="13">
    <source>
        <dbReference type="ARBA" id="ARBA00022993"/>
    </source>
</evidence>
<evidence type="ECO:0000256" key="11">
    <source>
        <dbReference type="ARBA" id="ARBA00022840"/>
    </source>
</evidence>
<dbReference type="CDD" id="cd24015">
    <property type="entry name" value="ASKHA_NBD_PanK-III"/>
    <property type="match status" value="1"/>
</dbReference>
<comment type="cofactor">
    <cofactor evidence="2">
        <name>K(+)</name>
        <dbReference type="ChEBI" id="CHEBI:29103"/>
    </cofactor>
</comment>
<evidence type="ECO:0000256" key="3">
    <source>
        <dbReference type="ARBA" id="ARBA00004496"/>
    </source>
</evidence>
<evidence type="ECO:0000256" key="14">
    <source>
        <dbReference type="ARBA" id="ARBA00038036"/>
    </source>
</evidence>
<dbReference type="Gene3D" id="3.30.420.40">
    <property type="match status" value="2"/>
</dbReference>
<feature type="binding site" evidence="16">
    <location>
        <position position="93"/>
    </location>
    <ligand>
        <name>substrate</name>
    </ligand>
</feature>
<evidence type="ECO:0000256" key="7">
    <source>
        <dbReference type="ARBA" id="ARBA00022490"/>
    </source>
</evidence>
<dbReference type="NCBIfam" id="TIGR00671">
    <property type="entry name" value="baf"/>
    <property type="match status" value="1"/>
</dbReference>
<evidence type="ECO:0000256" key="8">
    <source>
        <dbReference type="ARBA" id="ARBA00022679"/>
    </source>
</evidence>
<dbReference type="EMBL" id="GU474902">
    <property type="protein sequence ID" value="ADI18873.1"/>
    <property type="molecule type" value="Genomic_DNA"/>
</dbReference>
<feature type="binding site" evidence="16">
    <location>
        <begin position="7"/>
        <end position="14"/>
    </location>
    <ligand>
        <name>ATP</name>
        <dbReference type="ChEBI" id="CHEBI:30616"/>
    </ligand>
</feature>
<keyword evidence="9 16" id="KW-0547">Nucleotide-binding</keyword>
<keyword evidence="16" id="KW-0479">Metal-binding</keyword>
<evidence type="ECO:0000313" key="17">
    <source>
        <dbReference type="EMBL" id="ADI18873.1"/>
    </source>
</evidence>
<feature type="binding site" evidence="16">
    <location>
        <position position="122"/>
    </location>
    <ligand>
        <name>K(+)</name>
        <dbReference type="ChEBI" id="CHEBI:29103"/>
    </ligand>
</feature>
<dbReference type="GO" id="GO:0004594">
    <property type="term" value="F:pantothenate kinase activity"/>
    <property type="evidence" value="ECO:0007669"/>
    <property type="project" value="UniProtKB-UniRule"/>
</dbReference>
<dbReference type="GO" id="GO:0005524">
    <property type="term" value="F:ATP binding"/>
    <property type="evidence" value="ECO:0007669"/>
    <property type="project" value="UniProtKB-UniRule"/>
</dbReference>
<evidence type="ECO:0000256" key="9">
    <source>
        <dbReference type="ARBA" id="ARBA00022741"/>
    </source>
</evidence>
<keyword evidence="7 16" id="KW-0963">Cytoplasm</keyword>
<sequence>MIKLFIDTGNSSIKWRLQSGEYFCQSGRGQFADLSNYLEEYGDKLKDLNSVYISNVSTEDHSESLKRLFKTKFNIIPFFARVTRKAAGVTCGYTNVDDLGVDRWLAMIGATKKYGGNLLVVDAGTAITLDIINGELMHLGGFILPGLRVSSKSLVCNTSRIADFHFDDQINIPGNDTQSCVIGGALFSVISVINNLMSSYELRLVITGGDKQIIINQISEDFIAEENLVLDGLACIGVKFD</sequence>
<dbReference type="GO" id="GO:0015937">
    <property type="term" value="P:coenzyme A biosynthetic process"/>
    <property type="evidence" value="ECO:0007669"/>
    <property type="project" value="UniProtKB-UniRule"/>
</dbReference>
<dbReference type="GO" id="GO:0046872">
    <property type="term" value="F:metal ion binding"/>
    <property type="evidence" value="ECO:0007669"/>
    <property type="project" value="UniProtKB-KW"/>
</dbReference>